<evidence type="ECO:0000313" key="11">
    <source>
        <dbReference type="EMBL" id="EZG78267.1"/>
    </source>
</evidence>
<feature type="transmembrane region" description="Helical" evidence="9">
    <location>
        <begin position="77"/>
        <end position="98"/>
    </location>
</feature>
<evidence type="ECO:0000256" key="1">
    <source>
        <dbReference type="ARBA" id="ARBA00004141"/>
    </source>
</evidence>
<evidence type="ECO:0000313" key="12">
    <source>
        <dbReference type="Proteomes" id="UP000019763"/>
    </source>
</evidence>
<feature type="domain" description="CBS" evidence="10">
    <location>
        <begin position="687"/>
        <end position="748"/>
    </location>
</feature>
<feature type="transmembrane region" description="Helical" evidence="9">
    <location>
        <begin position="617"/>
        <end position="637"/>
    </location>
</feature>
<feature type="transmembrane region" description="Helical" evidence="9">
    <location>
        <begin position="201"/>
        <end position="227"/>
    </location>
</feature>
<dbReference type="Pfam" id="PF00654">
    <property type="entry name" value="Voltage_CLC"/>
    <property type="match status" value="1"/>
</dbReference>
<dbReference type="Gene3D" id="1.10.3080.10">
    <property type="entry name" value="Clc chloride channel"/>
    <property type="match status" value="1"/>
</dbReference>
<keyword evidence="7 9" id="KW-0868">Chloride</keyword>
<proteinExistence type="inferred from homology"/>
<dbReference type="OMA" id="MFLKINM"/>
<comment type="similarity">
    <text evidence="9">Belongs to the chloride channel (TC 2.A.49) family.</text>
</comment>
<accession>A0A023BAI4</accession>
<dbReference type="Pfam" id="PF00571">
    <property type="entry name" value="CBS"/>
    <property type="match status" value="1"/>
</dbReference>
<dbReference type="PRINTS" id="PR00762">
    <property type="entry name" value="CLCHANNEL"/>
</dbReference>
<evidence type="ECO:0000256" key="9">
    <source>
        <dbReference type="RuleBase" id="RU361221"/>
    </source>
</evidence>
<reference evidence="11" key="1">
    <citation type="submission" date="2013-12" db="EMBL/GenBank/DDBJ databases">
        <authorList>
            <person name="Omoto C.K."/>
            <person name="Sibley D."/>
            <person name="Venepally P."/>
            <person name="Hadjithomas M."/>
            <person name="Karamycheva S."/>
            <person name="Brunk B."/>
            <person name="Roos D."/>
            <person name="Caler E."/>
            <person name="Lorenzi H."/>
        </authorList>
    </citation>
    <scope>NUCLEOTIDE SEQUENCE</scope>
</reference>
<dbReference type="VEuPathDB" id="CryptoDB:GNI_038890"/>
<feature type="transmembrane region" description="Helical" evidence="9">
    <location>
        <begin position="392"/>
        <end position="412"/>
    </location>
</feature>
<keyword evidence="12" id="KW-1185">Reference proteome</keyword>
<feature type="transmembrane region" description="Helical" evidence="9">
    <location>
        <begin position="592"/>
        <end position="611"/>
    </location>
</feature>
<keyword evidence="4 9" id="KW-1133">Transmembrane helix</keyword>
<keyword evidence="3 9" id="KW-0812">Transmembrane</keyword>
<comment type="subcellular location">
    <subcellularLocation>
        <location evidence="1 9">Membrane</location>
        <topology evidence="1 9">Multi-pass membrane protein</topology>
    </subcellularLocation>
</comment>
<dbReference type="SUPFAM" id="SSF81340">
    <property type="entry name" value="Clc chloride channel"/>
    <property type="match status" value="1"/>
</dbReference>
<gene>
    <name evidence="11" type="ORF">GNI_038890</name>
</gene>
<dbReference type="GO" id="GO:0005247">
    <property type="term" value="F:voltage-gated chloride channel activity"/>
    <property type="evidence" value="ECO:0007669"/>
    <property type="project" value="TreeGrafter"/>
</dbReference>
<keyword evidence="5 9" id="KW-0406">Ion transport</keyword>
<evidence type="ECO:0000256" key="5">
    <source>
        <dbReference type="ARBA" id="ARBA00023065"/>
    </source>
</evidence>
<keyword evidence="8" id="KW-0129">CBS domain</keyword>
<dbReference type="AlphaFoldDB" id="A0A023BAI4"/>
<evidence type="ECO:0000256" key="8">
    <source>
        <dbReference type="PROSITE-ProRule" id="PRU00703"/>
    </source>
</evidence>
<dbReference type="GO" id="GO:0005886">
    <property type="term" value="C:plasma membrane"/>
    <property type="evidence" value="ECO:0007669"/>
    <property type="project" value="TreeGrafter"/>
</dbReference>
<keyword evidence="2 9" id="KW-0813">Transport</keyword>
<dbReference type="OrthoDB" id="44789at2759"/>
<feature type="transmembrane region" description="Helical" evidence="9">
    <location>
        <begin position="311"/>
        <end position="338"/>
    </location>
</feature>
<dbReference type="InterPro" id="IPR001807">
    <property type="entry name" value="ClC"/>
</dbReference>
<evidence type="ECO:0000256" key="4">
    <source>
        <dbReference type="ARBA" id="ARBA00022989"/>
    </source>
</evidence>
<dbReference type="RefSeq" id="XP_011129372.1">
    <property type="nucleotide sequence ID" value="XM_011131070.1"/>
</dbReference>
<sequence>MLGPTAEDQSSKWKRWCSIAFHRMKNELLASPSAGAFIDTETQEISILNERKGSRECGAAGGEGDSSWQWLGAYQDWLLVALVGVATAVCAAWIGFVAEHLSDLKFGFCRGLPWLNRELCCGSPAAVDIYGNSCRPVTKFKPNMLTDLGPAGILQAAGIAPDVGADLSAAVGHTVNQSATWLSWSALIAGEAGLWIEHLDWVMYVSIGTFLAYAGGVLVLALAPAAGGSGIPEVKTVLGGFWLKRVMHPWTLIVKTLALALSVASGLGLGKEGPMVHIGAAWASILSYRPSAHTRVHTRAPKNYSAEPSKVNALISAGSAAGVASAFGAPLGGVLFALEEVSTYFPPSTLYKTLFCAVVSAVVLKNVSGARSGNGTIFQLDTLGGSWGVKEIPMFLVIGVLGGVVGAIYIIACKHLTLFRIKCRKKEISVPFLSFIYGGDGLRELCFVGFLANVFNYACPILRVSSIFCMSQLFSRCGQVDPTTGADIFGLCARTGVTGEELLTVPNVEMVTPIDFDVALGPVGHNTSLSLMLQLFVAFSVYGVTAWLTYGTCVPAGLFVPTLTMGSLLGRIIGHVTIGFQTYWRFMKCVDCIHPGAYSLLGAIAVLSGVSRMTVSMVVIAFEMSGGLAYIVPYMLVTLVAKGVSEFITEPSIYDDAIEIKRLPFLHMTPLKSDHQIAFGLHARDIMTAQVVCISLAQQWTVRWILTLLTDFTFSHYPVVSDIDNRIVKGVVSGKELRAAVAKINLASLEYGQIPVSFTAADSDGSALDFSNLVHPVLMIAHPDNNLSHIHHLFVQLGLSYMIFAEEGRLAGVLSKKAFLARLEKLRH</sequence>
<evidence type="ECO:0000256" key="2">
    <source>
        <dbReference type="ARBA" id="ARBA00022448"/>
    </source>
</evidence>
<feature type="transmembrane region" description="Helical" evidence="9">
    <location>
        <begin position="531"/>
        <end position="550"/>
    </location>
</feature>
<organism evidence="11 12">
    <name type="scientific">Gregarina niphandrodes</name>
    <name type="common">Septate eugregarine</name>
    <dbReference type="NCBI Taxonomy" id="110365"/>
    <lineage>
        <taxon>Eukaryota</taxon>
        <taxon>Sar</taxon>
        <taxon>Alveolata</taxon>
        <taxon>Apicomplexa</taxon>
        <taxon>Conoidasida</taxon>
        <taxon>Gregarinasina</taxon>
        <taxon>Eugregarinorida</taxon>
        <taxon>Gregarinidae</taxon>
        <taxon>Gregarina</taxon>
    </lineage>
</organism>
<dbReference type="InterPro" id="IPR000644">
    <property type="entry name" value="CBS_dom"/>
</dbReference>
<evidence type="ECO:0000256" key="6">
    <source>
        <dbReference type="ARBA" id="ARBA00023136"/>
    </source>
</evidence>
<dbReference type="eggNOG" id="KOG0475">
    <property type="taxonomic scope" value="Eukaryota"/>
</dbReference>
<comment type="caution">
    <text evidence="9">Lacks conserved residue(s) required for the propagation of feature annotation.</text>
</comment>
<dbReference type="Proteomes" id="UP000019763">
    <property type="component" value="Unassembled WGS sequence"/>
</dbReference>
<feature type="transmembrane region" description="Helical" evidence="9">
    <location>
        <begin position="556"/>
        <end position="580"/>
    </location>
</feature>
<comment type="caution">
    <text evidence="11">The sequence shown here is derived from an EMBL/GenBank/DDBJ whole genome shotgun (WGS) entry which is preliminary data.</text>
</comment>
<evidence type="ECO:0000256" key="7">
    <source>
        <dbReference type="ARBA" id="ARBA00023214"/>
    </source>
</evidence>
<feature type="transmembrane region" description="Helical" evidence="9">
    <location>
        <begin position="247"/>
        <end position="269"/>
    </location>
</feature>
<dbReference type="GeneID" id="22911494"/>
<dbReference type="PROSITE" id="PS51371">
    <property type="entry name" value="CBS"/>
    <property type="match status" value="1"/>
</dbReference>
<dbReference type="InterPro" id="IPR014743">
    <property type="entry name" value="Cl-channel_core"/>
</dbReference>
<dbReference type="PANTHER" id="PTHR45711:SF6">
    <property type="entry name" value="CHLORIDE CHANNEL PROTEIN"/>
    <property type="match status" value="1"/>
</dbReference>
<dbReference type="EMBL" id="AFNH02000299">
    <property type="protein sequence ID" value="EZG78267.1"/>
    <property type="molecule type" value="Genomic_DNA"/>
</dbReference>
<dbReference type="PANTHER" id="PTHR45711">
    <property type="entry name" value="CHLORIDE CHANNEL PROTEIN"/>
    <property type="match status" value="1"/>
</dbReference>
<dbReference type="GO" id="GO:0005794">
    <property type="term" value="C:Golgi apparatus"/>
    <property type="evidence" value="ECO:0007669"/>
    <property type="project" value="TreeGrafter"/>
</dbReference>
<dbReference type="GO" id="GO:0005769">
    <property type="term" value="C:early endosome"/>
    <property type="evidence" value="ECO:0007669"/>
    <property type="project" value="TreeGrafter"/>
</dbReference>
<dbReference type="SUPFAM" id="SSF54631">
    <property type="entry name" value="CBS-domain pair"/>
    <property type="match status" value="1"/>
</dbReference>
<name>A0A023BAI4_GRENI</name>
<keyword evidence="6 9" id="KW-0472">Membrane</keyword>
<evidence type="ECO:0000259" key="10">
    <source>
        <dbReference type="PROSITE" id="PS51371"/>
    </source>
</evidence>
<protein>
    <recommendedName>
        <fullName evidence="9">Chloride channel protein</fullName>
    </recommendedName>
</protein>
<evidence type="ECO:0000256" key="3">
    <source>
        <dbReference type="ARBA" id="ARBA00022692"/>
    </source>
</evidence>
<dbReference type="Gene3D" id="3.10.580.10">
    <property type="entry name" value="CBS-domain"/>
    <property type="match status" value="1"/>
</dbReference>
<dbReference type="InterPro" id="IPR046342">
    <property type="entry name" value="CBS_dom_sf"/>
</dbReference>